<feature type="transmembrane region" description="Helical" evidence="2">
    <location>
        <begin position="76"/>
        <end position="95"/>
    </location>
</feature>
<dbReference type="Proteomes" id="UP000295292">
    <property type="component" value="Unassembled WGS sequence"/>
</dbReference>
<keyword evidence="4" id="KW-1185">Reference proteome</keyword>
<name>A0A4R6WTM3_9SPHI</name>
<feature type="transmembrane region" description="Helical" evidence="2">
    <location>
        <begin position="152"/>
        <end position="171"/>
    </location>
</feature>
<organism evidence="3 4">
    <name type="scientific">Sphingobacterium yanglingense</name>
    <dbReference type="NCBI Taxonomy" id="1437280"/>
    <lineage>
        <taxon>Bacteria</taxon>
        <taxon>Pseudomonadati</taxon>
        <taxon>Bacteroidota</taxon>
        <taxon>Sphingobacteriia</taxon>
        <taxon>Sphingobacteriales</taxon>
        <taxon>Sphingobacteriaceae</taxon>
        <taxon>Sphingobacterium</taxon>
    </lineage>
</organism>
<evidence type="ECO:0000256" key="1">
    <source>
        <dbReference type="SAM" id="Coils"/>
    </source>
</evidence>
<dbReference type="AlphaFoldDB" id="A0A4R6WTM3"/>
<proteinExistence type="predicted"/>
<keyword evidence="2" id="KW-1133">Transmembrane helix</keyword>
<protein>
    <submittedName>
        <fullName evidence="3">Uncharacterized protein</fullName>
    </submittedName>
</protein>
<evidence type="ECO:0000313" key="3">
    <source>
        <dbReference type="EMBL" id="TDQ80136.1"/>
    </source>
</evidence>
<evidence type="ECO:0000313" key="4">
    <source>
        <dbReference type="Proteomes" id="UP000295292"/>
    </source>
</evidence>
<feature type="coiled-coil region" evidence="1">
    <location>
        <begin position="175"/>
        <end position="223"/>
    </location>
</feature>
<sequence length="377" mass="43131">MVDLNTNTIMMQSLFKSVKGWASSLGRFAVSFFGSWYGRVGALSIMVLSSALLVTFYTTSVPVLKWLLLERYVMTFLLNIILMVPLVLVVGMTVYSLDKSPYWSRYKTGRWIFQLWMLCPVLGAVVLHMVRWIYLGLFNADLFEIGYMERDFVLVMVCVLLQQVYYFVYGLQKARELLQVELMGLRAELSASEEKAVELEHANERLKGELAEAKAELESQRAGCGDCALHLIYAWSILSDMDKKIEVSFDSVGFVSMPVRFLSKVYIEKEDGVKLFYALLVDGRKVLLAISALSALESLCPSILMKNKSDELINVLSIRAVETRDDRSYLDLYGDEKVDVGRAYWERLRVYLEELECAMNKAKELSERGRNTKEEDE</sequence>
<accession>A0A4R6WTM3</accession>
<keyword evidence="2" id="KW-0812">Transmembrane</keyword>
<dbReference type="EMBL" id="SNYV01000011">
    <property type="protein sequence ID" value="TDQ80136.1"/>
    <property type="molecule type" value="Genomic_DNA"/>
</dbReference>
<feature type="coiled-coil region" evidence="1">
    <location>
        <begin position="348"/>
        <end position="375"/>
    </location>
</feature>
<gene>
    <name evidence="3" type="ORF">CLV99_1591</name>
</gene>
<feature type="transmembrane region" description="Helical" evidence="2">
    <location>
        <begin position="43"/>
        <end position="64"/>
    </location>
</feature>
<evidence type="ECO:0000256" key="2">
    <source>
        <dbReference type="SAM" id="Phobius"/>
    </source>
</evidence>
<feature type="transmembrane region" description="Helical" evidence="2">
    <location>
        <begin position="115"/>
        <end position="140"/>
    </location>
</feature>
<comment type="caution">
    <text evidence="3">The sequence shown here is derived from an EMBL/GenBank/DDBJ whole genome shotgun (WGS) entry which is preliminary data.</text>
</comment>
<keyword evidence="1" id="KW-0175">Coiled coil</keyword>
<reference evidence="3 4" key="1">
    <citation type="submission" date="2019-03" db="EMBL/GenBank/DDBJ databases">
        <title>Genomic Encyclopedia of Archaeal and Bacterial Type Strains, Phase II (KMG-II): from individual species to whole genera.</title>
        <authorList>
            <person name="Goeker M."/>
        </authorList>
    </citation>
    <scope>NUCLEOTIDE SEQUENCE [LARGE SCALE GENOMIC DNA]</scope>
    <source>
        <strain evidence="3 4">DSM 28353</strain>
    </source>
</reference>
<keyword evidence="2" id="KW-0472">Membrane</keyword>